<accession>G7VD67</accession>
<organism evidence="2 3">
    <name type="scientific">Pyrobaculum ferrireducens</name>
    <dbReference type="NCBI Taxonomy" id="1104324"/>
    <lineage>
        <taxon>Archaea</taxon>
        <taxon>Thermoproteota</taxon>
        <taxon>Thermoprotei</taxon>
        <taxon>Thermoproteales</taxon>
        <taxon>Thermoproteaceae</taxon>
        <taxon>Pyrobaculum</taxon>
    </lineage>
</organism>
<dbReference type="EMBL" id="CP003098">
    <property type="protein sequence ID" value="AET33946.1"/>
    <property type="molecule type" value="Genomic_DNA"/>
</dbReference>
<keyword evidence="1" id="KW-0472">Membrane</keyword>
<protein>
    <submittedName>
        <fullName evidence="2">Uncharacterized protein</fullName>
    </submittedName>
</protein>
<name>G7VD67_9CREN</name>
<keyword evidence="3" id="KW-1185">Reference proteome</keyword>
<dbReference type="Proteomes" id="UP000005867">
    <property type="component" value="Chromosome"/>
</dbReference>
<proteinExistence type="predicted"/>
<reference evidence="2 3" key="1">
    <citation type="journal article" date="2012" name="J. Bacteriol.">
        <title>Complete genome sequence of strain 1860, a crenarchaeon of the genus pyrobaculum able to grow with various electron acceptors.</title>
        <authorList>
            <person name="Mardanov A.V."/>
            <person name="Gumerov V.M."/>
            <person name="Slobodkina G.B."/>
            <person name="Beletsky A.V."/>
            <person name="Bonch-Osmolovskaya E.A."/>
            <person name="Ravin N.V."/>
            <person name="Skryabin K.G."/>
        </authorList>
    </citation>
    <scope>NUCLEOTIDE SEQUENCE [LARGE SCALE GENOMIC DNA]</scope>
    <source>
        <strain evidence="2 3">1860</strain>
    </source>
</reference>
<keyword evidence="1" id="KW-1133">Transmembrane helix</keyword>
<dbReference type="AlphaFoldDB" id="G7VD67"/>
<gene>
    <name evidence="2" type="ORF">P186_2562</name>
</gene>
<keyword evidence="1" id="KW-0812">Transmembrane</keyword>
<evidence type="ECO:0000313" key="2">
    <source>
        <dbReference type="EMBL" id="AET33946.1"/>
    </source>
</evidence>
<sequence length="45" mass="5306">MALFNDLALLRFVSFTLLIFFLAFVMLSVPLIIYIKIKTRNLKEK</sequence>
<dbReference type="KEGG" id="pyr:P186_2562"/>
<evidence type="ECO:0000256" key="1">
    <source>
        <dbReference type="SAM" id="Phobius"/>
    </source>
</evidence>
<evidence type="ECO:0000313" key="3">
    <source>
        <dbReference type="Proteomes" id="UP000005867"/>
    </source>
</evidence>
<dbReference type="HOGENOM" id="CLU_3194648_0_0_2"/>
<feature type="transmembrane region" description="Helical" evidence="1">
    <location>
        <begin position="12"/>
        <end position="35"/>
    </location>
</feature>
<dbReference type="BioCyc" id="PSP1104324:GJSN-2506-MONOMER"/>